<dbReference type="PANTHER" id="PTHR10151">
    <property type="entry name" value="ECTONUCLEOTIDE PYROPHOSPHATASE/PHOSPHODIESTERASE"/>
    <property type="match status" value="1"/>
</dbReference>
<reference evidence="1 2" key="1">
    <citation type="submission" date="2019-02" db="EMBL/GenBank/DDBJ databases">
        <title>Deep-cultivation of Planctomycetes and their phenomic and genomic characterization uncovers novel biology.</title>
        <authorList>
            <person name="Wiegand S."/>
            <person name="Jogler M."/>
            <person name="Boedeker C."/>
            <person name="Pinto D."/>
            <person name="Vollmers J."/>
            <person name="Rivas-Marin E."/>
            <person name="Kohn T."/>
            <person name="Peeters S.H."/>
            <person name="Heuer A."/>
            <person name="Rast P."/>
            <person name="Oberbeckmann S."/>
            <person name="Bunk B."/>
            <person name="Jeske O."/>
            <person name="Meyerdierks A."/>
            <person name="Storesund J.E."/>
            <person name="Kallscheuer N."/>
            <person name="Luecker S."/>
            <person name="Lage O.M."/>
            <person name="Pohl T."/>
            <person name="Merkel B.J."/>
            <person name="Hornburger P."/>
            <person name="Mueller R.-W."/>
            <person name="Bruemmer F."/>
            <person name="Labrenz M."/>
            <person name="Spormann A.M."/>
            <person name="Op den Camp H."/>
            <person name="Overmann J."/>
            <person name="Amann R."/>
            <person name="Jetten M.S.M."/>
            <person name="Mascher T."/>
            <person name="Medema M.H."/>
            <person name="Devos D.P."/>
            <person name="Kaster A.-K."/>
            <person name="Ovreas L."/>
            <person name="Rohde M."/>
            <person name="Galperin M.Y."/>
            <person name="Jogler C."/>
        </authorList>
    </citation>
    <scope>NUCLEOTIDE SEQUENCE [LARGE SCALE GENOMIC DNA]</scope>
    <source>
        <strain evidence="1 2">Mal48</strain>
    </source>
</reference>
<organism evidence="1 2">
    <name type="scientific">Thalassoglobus polymorphus</name>
    <dbReference type="NCBI Taxonomy" id="2527994"/>
    <lineage>
        <taxon>Bacteria</taxon>
        <taxon>Pseudomonadati</taxon>
        <taxon>Planctomycetota</taxon>
        <taxon>Planctomycetia</taxon>
        <taxon>Planctomycetales</taxon>
        <taxon>Planctomycetaceae</taxon>
        <taxon>Thalassoglobus</taxon>
    </lineage>
</organism>
<dbReference type="GO" id="GO:0016787">
    <property type="term" value="F:hydrolase activity"/>
    <property type="evidence" value="ECO:0007669"/>
    <property type="project" value="UniProtKB-ARBA"/>
</dbReference>
<keyword evidence="2" id="KW-1185">Reference proteome</keyword>
<dbReference type="PANTHER" id="PTHR10151:SF120">
    <property type="entry name" value="BIS(5'-ADENOSYL)-TRIPHOSPHATASE"/>
    <property type="match status" value="1"/>
</dbReference>
<dbReference type="InterPro" id="IPR002591">
    <property type="entry name" value="Phosphodiest/P_Trfase"/>
</dbReference>
<dbReference type="InterPro" id="IPR017850">
    <property type="entry name" value="Alkaline_phosphatase_core_sf"/>
</dbReference>
<dbReference type="RefSeq" id="WP_197442043.1">
    <property type="nucleotide sequence ID" value="NZ_CP036267.1"/>
</dbReference>
<dbReference type="Gene3D" id="3.40.720.10">
    <property type="entry name" value="Alkaline Phosphatase, subunit A"/>
    <property type="match status" value="1"/>
</dbReference>
<dbReference type="Proteomes" id="UP000315724">
    <property type="component" value="Chromosome"/>
</dbReference>
<name>A0A517QJ84_9PLAN</name>
<evidence type="ECO:0000313" key="2">
    <source>
        <dbReference type="Proteomes" id="UP000315724"/>
    </source>
</evidence>
<protein>
    <submittedName>
        <fullName evidence="1">Phosphoglyceromutase</fullName>
    </submittedName>
</protein>
<evidence type="ECO:0000313" key="1">
    <source>
        <dbReference type="EMBL" id="QDT31678.1"/>
    </source>
</evidence>
<dbReference type="EMBL" id="CP036267">
    <property type="protein sequence ID" value="QDT31678.1"/>
    <property type="molecule type" value="Genomic_DNA"/>
</dbReference>
<proteinExistence type="predicted"/>
<dbReference type="Pfam" id="PF01663">
    <property type="entry name" value="Phosphodiest"/>
    <property type="match status" value="1"/>
</dbReference>
<dbReference type="KEGG" id="tpol:Mal48_09130"/>
<gene>
    <name evidence="1" type="ORF">Mal48_09130</name>
</gene>
<dbReference type="AlphaFoldDB" id="A0A517QJ84"/>
<accession>A0A517QJ84</accession>
<dbReference type="SUPFAM" id="SSF53649">
    <property type="entry name" value="Alkaline phosphatase-like"/>
    <property type="match status" value="1"/>
</dbReference>
<sequence length="313" mass="34632">MKTILLSIQLSLTVLCSFTVVIAEEAPRNRVLVIGIDGIRRDALLQAETPNLKSLIKEGAFSENTEILGERYSKNNTISGPGWSSFLTGVWADKHGVHDNSFEGRNYDEFPHFFSRVKEQFPKARTGSFVDWEPIDRFIVRDADVRKVYPSQGADEYAQKDVEIAKDAVAFLEDDQPHVVMVYFGAVDETGHRHGFHPSVQQYMSAIETVDGHVGAVLKAMKSRADYEKENWLVVVSTDHGGVGTGHGDGHDKPEIRNTFLIVSGANSLSGKIEEQTYLVDLPVTALAHLGVKIDPQWKLDGKAVGLNSTPNQ</sequence>